<feature type="domain" description="THUMP" evidence="1">
    <location>
        <begin position="509"/>
        <end position="588"/>
    </location>
</feature>
<evidence type="ECO:0000313" key="3">
    <source>
        <dbReference type="Proteomes" id="UP000604046"/>
    </source>
</evidence>
<dbReference type="SUPFAM" id="SSF143437">
    <property type="entry name" value="THUMP domain-like"/>
    <property type="match status" value="1"/>
</dbReference>
<dbReference type="InterPro" id="IPR040183">
    <property type="entry name" value="THUMPD1-like"/>
</dbReference>
<proteinExistence type="predicted"/>
<dbReference type="EMBL" id="CAJNDS010002046">
    <property type="protein sequence ID" value="CAE7298715.1"/>
    <property type="molecule type" value="Genomic_DNA"/>
</dbReference>
<organism evidence="2 3">
    <name type="scientific">Symbiodinium natans</name>
    <dbReference type="NCBI Taxonomy" id="878477"/>
    <lineage>
        <taxon>Eukaryota</taxon>
        <taxon>Sar</taxon>
        <taxon>Alveolata</taxon>
        <taxon>Dinophyceae</taxon>
        <taxon>Suessiales</taxon>
        <taxon>Symbiodiniaceae</taxon>
        <taxon>Symbiodinium</taxon>
    </lineage>
</organism>
<gene>
    <name evidence="2" type="primary">THUMPD1</name>
    <name evidence="2" type="ORF">SNAT2548_LOCUS15726</name>
</gene>
<dbReference type="InterPro" id="IPR011989">
    <property type="entry name" value="ARM-like"/>
</dbReference>
<dbReference type="Gene3D" id="1.25.10.10">
    <property type="entry name" value="Leucine-rich Repeat Variant"/>
    <property type="match status" value="1"/>
</dbReference>
<dbReference type="Gene3D" id="3.30.2300.10">
    <property type="entry name" value="THUMP superfamily"/>
    <property type="match status" value="1"/>
</dbReference>
<dbReference type="Pfam" id="PF02926">
    <property type="entry name" value="THUMP"/>
    <property type="match status" value="1"/>
</dbReference>
<protein>
    <submittedName>
        <fullName evidence="2">THUMPD1 protein</fullName>
    </submittedName>
</protein>
<evidence type="ECO:0000313" key="2">
    <source>
        <dbReference type="EMBL" id="CAE7298715.1"/>
    </source>
</evidence>
<dbReference type="AlphaFoldDB" id="A0A812NBE8"/>
<reference evidence="2" key="1">
    <citation type="submission" date="2021-02" db="EMBL/GenBank/DDBJ databases">
        <authorList>
            <person name="Dougan E. K."/>
            <person name="Rhodes N."/>
            <person name="Thang M."/>
            <person name="Chan C."/>
        </authorList>
    </citation>
    <scope>NUCLEOTIDE SEQUENCE</scope>
</reference>
<dbReference type="Proteomes" id="UP000604046">
    <property type="component" value="Unassembled WGS sequence"/>
</dbReference>
<name>A0A812NBE8_9DINO</name>
<sequence length="631" mass="69651">MAVDNQEEQEDGCEESSELPELLELIDLAESSAEDVARFAEVLRNIGRRVKATPGDRDLLSDFEGISQICEALSKEPHTWEGEAMLAFCRAMPEICRTSVVNRASLRDAGFLAACVRLLHAGVREKDEAKAVAASQALAALCTASDANKQAAMAAHESAGEPGLLPLLLDVLVAFPDSSQVQAESMAALRSLVVDDDSRKSETAPSALENRELLLSDELYPNVKSAVQHACHLSQRHPQIVKLTEQALLLLREISRGQERVQEIAKPSNKLLTFVQKSLESSEPRILRAAMAVLRAFALCEDVRDELSLSCETCRYVQAIQRNVATPVVCEQGFGLLANLTLRNPAMASFLNDSDHQVVSLGQLVLQKHADRPDVSKSVIQLLWGVARQNAKALAEVRELELFVAFRSIVSQHEADPRWHDAVEVARQILREFREDAGVQKKAIYNAAYLQWSMQIDATAIKPSASNQTKVVSQMLEAQRSDFLATGLAATSRHLCRVLPLDNLCKPYVDDFRRLAQEVLPGHLGPDVASTTWALEFKSRNANTLKKEVVLEVLDAIVPKGHHKVNLNDPAKCILVEVHPSWCGLSIVENWARLKKYNLHALTTPEDLTACEVFREARKPEEPNAESTGQT</sequence>
<dbReference type="InterPro" id="IPR004114">
    <property type="entry name" value="THUMP_dom"/>
</dbReference>
<accession>A0A812NBE8</accession>
<keyword evidence="3" id="KW-1185">Reference proteome</keyword>
<evidence type="ECO:0000259" key="1">
    <source>
        <dbReference type="Pfam" id="PF02926"/>
    </source>
</evidence>
<dbReference type="CDD" id="cd11717">
    <property type="entry name" value="THUMP_THUMPD1_like"/>
    <property type="match status" value="1"/>
</dbReference>
<dbReference type="GO" id="GO:0003723">
    <property type="term" value="F:RNA binding"/>
    <property type="evidence" value="ECO:0007669"/>
    <property type="project" value="InterPro"/>
</dbReference>
<dbReference type="SUPFAM" id="SSF48371">
    <property type="entry name" value="ARM repeat"/>
    <property type="match status" value="1"/>
</dbReference>
<dbReference type="InterPro" id="IPR016024">
    <property type="entry name" value="ARM-type_fold"/>
</dbReference>
<dbReference type="GO" id="GO:0006400">
    <property type="term" value="P:tRNA modification"/>
    <property type="evidence" value="ECO:0007669"/>
    <property type="project" value="InterPro"/>
</dbReference>
<comment type="caution">
    <text evidence="2">The sequence shown here is derived from an EMBL/GenBank/DDBJ whole genome shotgun (WGS) entry which is preliminary data.</text>
</comment>
<dbReference type="OrthoDB" id="449062at2759"/>
<dbReference type="PANTHER" id="PTHR13452:SF10">
    <property type="entry name" value="THUMP DOMAIN-CONTAINING PROTEIN 1"/>
    <property type="match status" value="1"/>
</dbReference>
<dbReference type="PANTHER" id="PTHR13452">
    <property type="entry name" value="THUMP DOMAIN CONTAINING PROTEIN 1-RELATED"/>
    <property type="match status" value="1"/>
</dbReference>